<dbReference type="Gene3D" id="1.10.1670.10">
    <property type="entry name" value="Helix-hairpin-Helix base-excision DNA repair enzymes (C-terminal)"/>
    <property type="match status" value="1"/>
</dbReference>
<dbReference type="GO" id="GO:0016798">
    <property type="term" value="F:hydrolase activity, acting on glycosyl bonds"/>
    <property type="evidence" value="ECO:0007669"/>
    <property type="project" value="UniProtKB-KW"/>
</dbReference>
<keyword evidence="2" id="KW-0479">Metal-binding</keyword>
<dbReference type="Proteomes" id="UP000005737">
    <property type="component" value="Unassembled WGS sequence"/>
</dbReference>
<sequence>MPVFLPVYERLLHQLGPSRWWPAESPFEVIVGAILTQNTSWKNVEKALTSLRAATELQAEQILRLSQEDLAQLIRSSGYFNQKAARLQGFLRWFERFDFSVDTLRASASSEELRRQLLEQKGIGPETADSILCYALNLPFFVVDAYSFRLAERLQLGIPLKYEPFRLAVESEFRRRFTEADLTAHLNEFHALIVRHGNTLCRKRDPQCAECVLGRAKPAKGLTSGLRFRSCRYDTRSV</sequence>
<keyword evidence="7" id="KW-1185">Reference proteome</keyword>
<dbReference type="HOGENOM" id="CLU_012862_6_0_12"/>
<keyword evidence="3" id="KW-0408">Iron</keyword>
<dbReference type="InterPro" id="IPR011257">
    <property type="entry name" value="DNA_glycosylase"/>
</dbReference>
<dbReference type="GO" id="GO:0051539">
    <property type="term" value="F:4 iron, 4 sulfur cluster binding"/>
    <property type="evidence" value="ECO:0007669"/>
    <property type="project" value="UniProtKB-KW"/>
</dbReference>
<keyword evidence="6" id="KW-0378">Hydrolase</keyword>
<dbReference type="GO" id="GO:0046872">
    <property type="term" value="F:metal ion binding"/>
    <property type="evidence" value="ECO:0007669"/>
    <property type="project" value="UniProtKB-KW"/>
</dbReference>
<dbReference type="EMBL" id="JH597773">
    <property type="protein sequence ID" value="EHQ07471.1"/>
    <property type="molecule type" value="Genomic_DNA"/>
</dbReference>
<dbReference type="STRING" id="183.GCA_002009735_01890"/>
<dbReference type="AlphaFoldDB" id="H2CCL1"/>
<dbReference type="PIRSF" id="PIRSF001435">
    <property type="entry name" value="Nth"/>
    <property type="match status" value="1"/>
</dbReference>
<protein>
    <submittedName>
        <fullName evidence="6">DNA-3-methyladenine glycosylase III</fullName>
        <ecNumber evidence="6">3.2.2.-</ecNumber>
    </submittedName>
</protein>
<dbReference type="InterPro" id="IPR003265">
    <property type="entry name" value="HhH-GPD_domain"/>
</dbReference>
<evidence type="ECO:0000256" key="4">
    <source>
        <dbReference type="ARBA" id="ARBA00023014"/>
    </source>
</evidence>
<gene>
    <name evidence="6" type="ORF">Lepil_2800</name>
</gene>
<reference evidence="6 7" key="1">
    <citation type="submission" date="2011-10" db="EMBL/GenBank/DDBJ databases">
        <title>The Improved High-Quality Draft genome of Leptonema illini DSM 21528.</title>
        <authorList>
            <consortium name="US DOE Joint Genome Institute (JGI-PGF)"/>
            <person name="Lucas S."/>
            <person name="Copeland A."/>
            <person name="Lapidus A."/>
            <person name="Glavina del Rio T."/>
            <person name="Dalin E."/>
            <person name="Tice H."/>
            <person name="Bruce D."/>
            <person name="Goodwin L."/>
            <person name="Pitluck S."/>
            <person name="Peters L."/>
            <person name="Mikhailova N."/>
            <person name="Held B."/>
            <person name="Kyrpides N."/>
            <person name="Mavromatis K."/>
            <person name="Ivanova N."/>
            <person name="Markowitz V."/>
            <person name="Cheng J.-F."/>
            <person name="Hugenholtz P."/>
            <person name="Woyke T."/>
            <person name="Wu D."/>
            <person name="Gronow S."/>
            <person name="Wellnitz S."/>
            <person name="Brambilla E.-M."/>
            <person name="Klenk H.-P."/>
            <person name="Eisen J.A."/>
        </authorList>
    </citation>
    <scope>NUCLEOTIDE SEQUENCE [LARGE SCALE GENOMIC DNA]</scope>
    <source>
        <strain evidence="6 7">DSM 21528</strain>
    </source>
</reference>
<dbReference type="Pfam" id="PF00730">
    <property type="entry name" value="HhH-GPD"/>
    <property type="match status" value="1"/>
</dbReference>
<accession>H2CCL1</accession>
<dbReference type="PANTHER" id="PTHR10359:SF19">
    <property type="entry name" value="DNA REPAIR GLYCOSYLASE MJ1434-RELATED"/>
    <property type="match status" value="1"/>
</dbReference>
<dbReference type="PANTHER" id="PTHR10359">
    <property type="entry name" value="A/G-SPECIFIC ADENINE GLYCOSYLASE/ENDONUCLEASE III"/>
    <property type="match status" value="1"/>
</dbReference>
<evidence type="ECO:0000313" key="7">
    <source>
        <dbReference type="Proteomes" id="UP000005737"/>
    </source>
</evidence>
<evidence type="ECO:0000256" key="2">
    <source>
        <dbReference type="ARBA" id="ARBA00022723"/>
    </source>
</evidence>
<evidence type="ECO:0000256" key="3">
    <source>
        <dbReference type="ARBA" id="ARBA00023004"/>
    </source>
</evidence>
<organism evidence="6 7">
    <name type="scientific">Leptonema illini DSM 21528</name>
    <dbReference type="NCBI Taxonomy" id="929563"/>
    <lineage>
        <taxon>Bacteria</taxon>
        <taxon>Pseudomonadati</taxon>
        <taxon>Spirochaetota</taxon>
        <taxon>Spirochaetia</taxon>
        <taxon>Leptospirales</taxon>
        <taxon>Leptospiraceae</taxon>
        <taxon>Leptonema</taxon>
    </lineage>
</organism>
<dbReference type="InterPro" id="IPR023170">
    <property type="entry name" value="HhH_base_excis_C"/>
</dbReference>
<keyword evidence="4" id="KW-0411">Iron-sulfur</keyword>
<dbReference type="CDD" id="cd00056">
    <property type="entry name" value="ENDO3c"/>
    <property type="match status" value="1"/>
</dbReference>
<keyword evidence="1" id="KW-0004">4Fe-4S</keyword>
<dbReference type="SUPFAM" id="SSF48150">
    <property type="entry name" value="DNA-glycosylase"/>
    <property type="match status" value="1"/>
</dbReference>
<proteinExistence type="predicted"/>
<evidence type="ECO:0000313" key="6">
    <source>
        <dbReference type="EMBL" id="EHQ07471.1"/>
    </source>
</evidence>
<dbReference type="Gene3D" id="1.10.340.30">
    <property type="entry name" value="Hypothetical protein, domain 2"/>
    <property type="match status" value="1"/>
</dbReference>
<dbReference type="SMART" id="SM00478">
    <property type="entry name" value="ENDO3c"/>
    <property type="match status" value="1"/>
</dbReference>
<dbReference type="RefSeq" id="WP_002773389.1">
    <property type="nucleotide sequence ID" value="NZ_JH597773.1"/>
</dbReference>
<dbReference type="GO" id="GO:0006284">
    <property type="term" value="P:base-excision repair"/>
    <property type="evidence" value="ECO:0007669"/>
    <property type="project" value="InterPro"/>
</dbReference>
<evidence type="ECO:0000256" key="1">
    <source>
        <dbReference type="ARBA" id="ARBA00022485"/>
    </source>
</evidence>
<name>H2CCL1_9LEPT</name>
<feature type="domain" description="HhH-GPD" evidence="5">
    <location>
        <begin position="35"/>
        <end position="199"/>
    </location>
</feature>
<dbReference type="EC" id="3.2.2.-" evidence="6"/>
<keyword evidence="6" id="KW-0326">Glycosidase</keyword>
<evidence type="ECO:0000259" key="5">
    <source>
        <dbReference type="SMART" id="SM00478"/>
    </source>
</evidence>